<proteinExistence type="predicted"/>
<dbReference type="AlphaFoldDB" id="A0A3P8HKX5"/>
<accession>A0A3P8HKX5</accession>
<organism evidence="1 2">
    <name type="scientific">Echinostoma caproni</name>
    <dbReference type="NCBI Taxonomy" id="27848"/>
    <lineage>
        <taxon>Eukaryota</taxon>
        <taxon>Metazoa</taxon>
        <taxon>Spiralia</taxon>
        <taxon>Lophotrochozoa</taxon>
        <taxon>Platyhelminthes</taxon>
        <taxon>Trematoda</taxon>
        <taxon>Digenea</taxon>
        <taxon>Plagiorchiida</taxon>
        <taxon>Echinostomata</taxon>
        <taxon>Echinostomatoidea</taxon>
        <taxon>Echinostomatidae</taxon>
        <taxon>Echinostoma</taxon>
    </lineage>
</organism>
<evidence type="ECO:0000313" key="1">
    <source>
        <dbReference type="EMBL" id="VDP84498.1"/>
    </source>
</evidence>
<dbReference type="EMBL" id="UZAN01046711">
    <property type="protein sequence ID" value="VDP84498.1"/>
    <property type="molecule type" value="Genomic_DNA"/>
</dbReference>
<name>A0A3P8HKX5_9TREM</name>
<gene>
    <name evidence="1" type="ORF">ECPE_LOCUS8966</name>
</gene>
<keyword evidence="2" id="KW-1185">Reference proteome</keyword>
<dbReference type="Proteomes" id="UP000272942">
    <property type="component" value="Unassembled WGS sequence"/>
</dbReference>
<evidence type="ECO:0000313" key="2">
    <source>
        <dbReference type="Proteomes" id="UP000272942"/>
    </source>
</evidence>
<protein>
    <submittedName>
        <fullName evidence="1">Uncharacterized protein</fullName>
    </submittedName>
</protein>
<reference evidence="1 2" key="1">
    <citation type="submission" date="2018-11" db="EMBL/GenBank/DDBJ databases">
        <authorList>
            <consortium name="Pathogen Informatics"/>
        </authorList>
    </citation>
    <scope>NUCLEOTIDE SEQUENCE [LARGE SCALE GENOMIC DNA]</scope>
    <source>
        <strain evidence="1 2">Egypt</strain>
    </source>
</reference>
<sequence>MYVIIFNQEENTSVSVLEPILPLRVEMRLDLIFPVLNTIVKRAVVPCQSFEPILGVQMQVFQPRLPTSTVGALSAQWSGRTRQFFITMAIRVTRQ</sequence>